<evidence type="ECO:0000256" key="6">
    <source>
        <dbReference type="ARBA" id="ARBA00023180"/>
    </source>
</evidence>
<dbReference type="Proteomes" id="UP000079169">
    <property type="component" value="Unplaced"/>
</dbReference>
<dbReference type="InterPro" id="IPR017850">
    <property type="entry name" value="Alkaline_phosphatase_core_sf"/>
</dbReference>
<name>A0A1S3DG86_DIACI</name>
<proteinExistence type="inferred from homology"/>
<reference evidence="10" key="1">
    <citation type="submission" date="2025-08" db="UniProtKB">
        <authorList>
            <consortium name="RefSeq"/>
        </authorList>
    </citation>
    <scope>IDENTIFICATION</scope>
</reference>
<dbReference type="AlphaFoldDB" id="A0A1S3DG86"/>
<dbReference type="PANTHER" id="PTHR10342">
    <property type="entry name" value="ARYLSULFATASE"/>
    <property type="match status" value="1"/>
</dbReference>
<dbReference type="InterPro" id="IPR000917">
    <property type="entry name" value="Sulfatase_N"/>
</dbReference>
<keyword evidence="4" id="KW-0378">Hydrolase</keyword>
<evidence type="ECO:0000313" key="9">
    <source>
        <dbReference type="Proteomes" id="UP000079169"/>
    </source>
</evidence>
<gene>
    <name evidence="10" type="primary">LOC103517846</name>
</gene>
<keyword evidence="7" id="KW-0732">Signal</keyword>
<dbReference type="KEGG" id="dci:103517846"/>
<dbReference type="PROSITE" id="PS00523">
    <property type="entry name" value="SULFATASE_1"/>
    <property type="match status" value="1"/>
</dbReference>
<comment type="cofactor">
    <cofactor evidence="1">
        <name>Ca(2+)</name>
        <dbReference type="ChEBI" id="CHEBI:29108"/>
    </cofactor>
</comment>
<dbReference type="GO" id="GO:0008484">
    <property type="term" value="F:sulfuric ester hydrolase activity"/>
    <property type="evidence" value="ECO:0007669"/>
    <property type="project" value="InterPro"/>
</dbReference>
<dbReference type="SUPFAM" id="SSF53649">
    <property type="entry name" value="Alkaline phosphatase-like"/>
    <property type="match status" value="1"/>
</dbReference>
<accession>A0A1S3DG86</accession>
<keyword evidence="3" id="KW-0479">Metal-binding</keyword>
<dbReference type="STRING" id="121845.A0A1S3DG86"/>
<feature type="domain" description="Sulfatase N-terminal" evidence="8">
    <location>
        <begin position="26"/>
        <end position="357"/>
    </location>
</feature>
<organism evidence="9 10">
    <name type="scientific">Diaphorina citri</name>
    <name type="common">Asian citrus psyllid</name>
    <dbReference type="NCBI Taxonomy" id="121845"/>
    <lineage>
        <taxon>Eukaryota</taxon>
        <taxon>Metazoa</taxon>
        <taxon>Ecdysozoa</taxon>
        <taxon>Arthropoda</taxon>
        <taxon>Hexapoda</taxon>
        <taxon>Insecta</taxon>
        <taxon>Pterygota</taxon>
        <taxon>Neoptera</taxon>
        <taxon>Paraneoptera</taxon>
        <taxon>Hemiptera</taxon>
        <taxon>Sternorrhyncha</taxon>
        <taxon>Psylloidea</taxon>
        <taxon>Psyllidae</taxon>
        <taxon>Diaphorininae</taxon>
        <taxon>Diaphorina</taxon>
    </lineage>
</organism>
<evidence type="ECO:0000256" key="4">
    <source>
        <dbReference type="ARBA" id="ARBA00022801"/>
    </source>
</evidence>
<protein>
    <submittedName>
        <fullName evidence="10">Arylsulfatase B-like</fullName>
    </submittedName>
</protein>
<feature type="signal peptide" evidence="7">
    <location>
        <begin position="1"/>
        <end position="23"/>
    </location>
</feature>
<evidence type="ECO:0000259" key="8">
    <source>
        <dbReference type="Pfam" id="PF00884"/>
    </source>
</evidence>
<dbReference type="CDD" id="cd16029">
    <property type="entry name" value="4-S"/>
    <property type="match status" value="1"/>
</dbReference>
<comment type="similarity">
    <text evidence="2">Belongs to the sulfatase family.</text>
</comment>
<dbReference type="PANTHER" id="PTHR10342:SF264">
    <property type="entry name" value="MIP05773P-RELATED"/>
    <property type="match status" value="1"/>
</dbReference>
<dbReference type="GeneID" id="103517846"/>
<dbReference type="Pfam" id="PF00884">
    <property type="entry name" value="Sulfatase"/>
    <property type="match status" value="1"/>
</dbReference>
<dbReference type="PaxDb" id="121845-A0A1S3DG86"/>
<feature type="chain" id="PRO_5010479158" evidence="7">
    <location>
        <begin position="24"/>
        <end position="555"/>
    </location>
</feature>
<evidence type="ECO:0000256" key="2">
    <source>
        <dbReference type="ARBA" id="ARBA00008779"/>
    </source>
</evidence>
<dbReference type="GO" id="GO:0046872">
    <property type="term" value="F:metal ion binding"/>
    <property type="evidence" value="ECO:0007669"/>
    <property type="project" value="UniProtKB-KW"/>
</dbReference>
<keyword evidence="9" id="KW-1185">Reference proteome</keyword>
<dbReference type="PROSITE" id="PS00149">
    <property type="entry name" value="SULFATASE_2"/>
    <property type="match status" value="1"/>
</dbReference>
<dbReference type="OMA" id="HTIEYRY"/>
<sequence length="555" mass="63100">MRKNNCFIFLYLFLTSYVSIVYCQKPHIIFILADDLGWNDLSFHGSNEIPTPNIDALAYNGIILNNMYAQPVCTPSRASLMTGKYPIHTGMQGPPIWGAEPRGVPLTERFLPEYLRELGYSTKAIGKWHLGFFRREYTPLYRGFESHFGYLNGVISYYDHILSDQYSRTVELNGHDMRRNLSTAWDTVGEYATDLFTKEAVQLIEDQPVDKPLFLYLAHLAAHAGNAGKHLEAPQETINQFQYITDPNRRTYAAMVKKLDDSVGTVISALQRKGMLENSIIIFMSDNGAPTVEYRETSNYRNWGSNYPYRGVKNTLWEGGVKVPAILWSPQIQQNPRVSLQMMHISDWLPTLYTAAGGDTSRLPLNIDGLDQWSSLLLNTPSRRNSVLINIDEKKRTAAVRLDSWKLVLGTQENGTMDGYYGQTRSNKVPLLNFNAIVESKTYQSLQQLSQNIFLPISNIDKMRSTRQQATIHCGANPAPMTPSPCTNGPCYLFNLGNDPCEQNNIASSRPDISSQLYELLKYHRRTLVPQSHEQPDLVQADPKRFNDTWSPWVF</sequence>
<evidence type="ECO:0000256" key="3">
    <source>
        <dbReference type="ARBA" id="ARBA00022723"/>
    </source>
</evidence>
<dbReference type="Gene3D" id="3.40.720.10">
    <property type="entry name" value="Alkaline Phosphatase, subunit A"/>
    <property type="match status" value="1"/>
</dbReference>
<dbReference type="RefSeq" id="XP_026685446.1">
    <property type="nucleotide sequence ID" value="XM_026829645.1"/>
</dbReference>
<evidence type="ECO:0000256" key="7">
    <source>
        <dbReference type="SAM" id="SignalP"/>
    </source>
</evidence>
<dbReference type="InterPro" id="IPR047115">
    <property type="entry name" value="ARSB"/>
</dbReference>
<evidence type="ECO:0000256" key="5">
    <source>
        <dbReference type="ARBA" id="ARBA00022837"/>
    </source>
</evidence>
<dbReference type="InterPro" id="IPR024607">
    <property type="entry name" value="Sulfatase_CS"/>
</dbReference>
<evidence type="ECO:0000256" key="1">
    <source>
        <dbReference type="ARBA" id="ARBA00001913"/>
    </source>
</evidence>
<dbReference type="Gene3D" id="3.30.1120.10">
    <property type="match status" value="1"/>
</dbReference>
<keyword evidence="5" id="KW-0106">Calcium</keyword>
<evidence type="ECO:0000313" key="10">
    <source>
        <dbReference type="RefSeq" id="XP_026685446.1"/>
    </source>
</evidence>
<keyword evidence="6" id="KW-0325">Glycoprotein</keyword>